<gene>
    <name evidence="4" type="ORF">FHX76_000439</name>
</gene>
<accession>A0A7X5QZ17</accession>
<dbReference type="Pfam" id="PF00583">
    <property type="entry name" value="Acetyltransf_1"/>
    <property type="match status" value="1"/>
</dbReference>
<protein>
    <submittedName>
        <fullName evidence="4">Ribosomal protein S18 acetylase RimI-like enzyme</fullName>
    </submittedName>
</protein>
<comment type="caution">
    <text evidence="4">The sequence shown here is derived from an EMBL/GenBank/DDBJ whole genome shotgun (WGS) entry which is preliminary data.</text>
</comment>
<keyword evidence="5" id="KW-1185">Reference proteome</keyword>
<evidence type="ECO:0000313" key="4">
    <source>
        <dbReference type="EMBL" id="NIH52571.1"/>
    </source>
</evidence>
<keyword evidence="1" id="KW-0808">Transferase</keyword>
<dbReference type="CDD" id="cd04301">
    <property type="entry name" value="NAT_SF"/>
    <property type="match status" value="1"/>
</dbReference>
<dbReference type="Proteomes" id="UP000541033">
    <property type="component" value="Unassembled WGS sequence"/>
</dbReference>
<feature type="domain" description="N-acetyltransferase" evidence="3">
    <location>
        <begin position="5"/>
        <end position="185"/>
    </location>
</feature>
<name>A0A7X5QZ17_9MICO</name>
<keyword evidence="4" id="KW-0689">Ribosomal protein</keyword>
<dbReference type="PROSITE" id="PS51186">
    <property type="entry name" value="GNAT"/>
    <property type="match status" value="1"/>
</dbReference>
<organism evidence="4 5">
    <name type="scientific">Lysinibacter cavernae</name>
    <dbReference type="NCBI Taxonomy" id="1640652"/>
    <lineage>
        <taxon>Bacteria</taxon>
        <taxon>Bacillati</taxon>
        <taxon>Actinomycetota</taxon>
        <taxon>Actinomycetes</taxon>
        <taxon>Micrococcales</taxon>
        <taxon>Microbacteriaceae</taxon>
        <taxon>Lysinibacter</taxon>
    </lineage>
</organism>
<dbReference type="AlphaFoldDB" id="A0A7X5QZ17"/>
<keyword evidence="2" id="KW-0012">Acyltransferase</keyword>
<reference evidence="4 5" key="1">
    <citation type="submission" date="2020-02" db="EMBL/GenBank/DDBJ databases">
        <title>Sequencing the genomes of 1000 actinobacteria strains.</title>
        <authorList>
            <person name="Klenk H.-P."/>
        </authorList>
    </citation>
    <scope>NUCLEOTIDE SEQUENCE [LARGE SCALE GENOMIC DNA]</scope>
    <source>
        <strain evidence="4 5">DSM 27960</strain>
    </source>
</reference>
<dbReference type="InterPro" id="IPR050832">
    <property type="entry name" value="Bact_Acetyltransf"/>
</dbReference>
<dbReference type="SUPFAM" id="SSF55729">
    <property type="entry name" value="Acyl-CoA N-acyltransferases (Nat)"/>
    <property type="match status" value="1"/>
</dbReference>
<dbReference type="Gene3D" id="3.40.630.30">
    <property type="match status" value="1"/>
</dbReference>
<keyword evidence="4" id="KW-0687">Ribonucleoprotein</keyword>
<dbReference type="RefSeq" id="WP_167147316.1">
    <property type="nucleotide sequence ID" value="NZ_JAAMOX010000001.1"/>
</dbReference>
<evidence type="ECO:0000256" key="2">
    <source>
        <dbReference type="ARBA" id="ARBA00023315"/>
    </source>
</evidence>
<dbReference type="InterPro" id="IPR016181">
    <property type="entry name" value="Acyl_CoA_acyltransferase"/>
</dbReference>
<dbReference type="EMBL" id="JAAMOX010000001">
    <property type="protein sequence ID" value="NIH52571.1"/>
    <property type="molecule type" value="Genomic_DNA"/>
</dbReference>
<dbReference type="InterPro" id="IPR000182">
    <property type="entry name" value="GNAT_dom"/>
</dbReference>
<evidence type="ECO:0000256" key="1">
    <source>
        <dbReference type="ARBA" id="ARBA00022679"/>
    </source>
</evidence>
<sequence>MGGFLRIDPATHTSAPELRRIGASTYREHFASIWSPAALENYLADQFDEVRIATEIRSGRTCYLVATLGPAADADLPMDTQRRVVGYCKVNFDRPDPVNGIAGMELEKIYLAPESTGRGYGAALMGAVFDLANSRKQLTVWLDVLQTNVAGRRMYERSGFTVIGEQPFATDIQTIGFWVMRASRASGITREG</sequence>
<dbReference type="GO" id="GO:0016747">
    <property type="term" value="F:acyltransferase activity, transferring groups other than amino-acyl groups"/>
    <property type="evidence" value="ECO:0007669"/>
    <property type="project" value="InterPro"/>
</dbReference>
<evidence type="ECO:0000313" key="5">
    <source>
        <dbReference type="Proteomes" id="UP000541033"/>
    </source>
</evidence>
<dbReference type="PANTHER" id="PTHR43877">
    <property type="entry name" value="AMINOALKYLPHOSPHONATE N-ACETYLTRANSFERASE-RELATED-RELATED"/>
    <property type="match status" value="1"/>
</dbReference>
<proteinExistence type="predicted"/>
<dbReference type="GO" id="GO:0005840">
    <property type="term" value="C:ribosome"/>
    <property type="evidence" value="ECO:0007669"/>
    <property type="project" value="UniProtKB-KW"/>
</dbReference>
<evidence type="ECO:0000259" key="3">
    <source>
        <dbReference type="PROSITE" id="PS51186"/>
    </source>
</evidence>